<sequence>MSLPPMPRGAVTDDIERRVIGADFGADGYTTLAQADDLAAHLDLRPGRRLLDLGSGRGWPGLYLAARTGCAVVLADLPGDGLGIAALRAVREGLDTRCAVIAATGQHLPFAAETFDAVGHADVMC</sequence>
<dbReference type="Pfam" id="PF13649">
    <property type="entry name" value="Methyltransf_25"/>
    <property type="match status" value="1"/>
</dbReference>
<dbReference type="EC" id="2.1.1.-" evidence="2"/>
<organism evidence="2 3">
    <name type="scientific">Pseudonocardia hispaniensis</name>
    <dbReference type="NCBI Taxonomy" id="904933"/>
    <lineage>
        <taxon>Bacteria</taxon>
        <taxon>Bacillati</taxon>
        <taxon>Actinomycetota</taxon>
        <taxon>Actinomycetes</taxon>
        <taxon>Pseudonocardiales</taxon>
        <taxon>Pseudonocardiaceae</taxon>
        <taxon>Pseudonocardia</taxon>
    </lineage>
</organism>
<evidence type="ECO:0000313" key="3">
    <source>
        <dbReference type="Proteomes" id="UP001596302"/>
    </source>
</evidence>
<proteinExistence type="predicted"/>
<evidence type="ECO:0000313" key="2">
    <source>
        <dbReference type="EMBL" id="MFC5993803.1"/>
    </source>
</evidence>
<gene>
    <name evidence="2" type="ORF">ACFQE5_06200</name>
</gene>
<name>A0ABW1IZA5_9PSEU</name>
<reference evidence="3" key="1">
    <citation type="journal article" date="2019" name="Int. J. Syst. Evol. Microbiol.">
        <title>The Global Catalogue of Microorganisms (GCM) 10K type strain sequencing project: providing services to taxonomists for standard genome sequencing and annotation.</title>
        <authorList>
            <consortium name="The Broad Institute Genomics Platform"/>
            <consortium name="The Broad Institute Genome Sequencing Center for Infectious Disease"/>
            <person name="Wu L."/>
            <person name="Ma J."/>
        </authorList>
    </citation>
    <scope>NUCLEOTIDE SEQUENCE [LARGE SCALE GENOMIC DNA]</scope>
    <source>
        <strain evidence="3">CCM 8391</strain>
    </source>
</reference>
<dbReference type="GO" id="GO:0008168">
    <property type="term" value="F:methyltransferase activity"/>
    <property type="evidence" value="ECO:0007669"/>
    <property type="project" value="UniProtKB-KW"/>
</dbReference>
<protein>
    <submittedName>
        <fullName evidence="2">SAM-dependent methyltransferase</fullName>
        <ecNumber evidence="2">2.1.1.-</ecNumber>
    </submittedName>
</protein>
<dbReference type="SUPFAM" id="SSF53335">
    <property type="entry name" value="S-adenosyl-L-methionine-dependent methyltransferases"/>
    <property type="match status" value="1"/>
</dbReference>
<dbReference type="EMBL" id="JBHSQW010000012">
    <property type="protein sequence ID" value="MFC5993803.1"/>
    <property type="molecule type" value="Genomic_DNA"/>
</dbReference>
<dbReference type="InterPro" id="IPR029063">
    <property type="entry name" value="SAM-dependent_MTases_sf"/>
</dbReference>
<feature type="domain" description="Methyltransferase" evidence="1">
    <location>
        <begin position="51"/>
        <end position="118"/>
    </location>
</feature>
<dbReference type="Gene3D" id="3.40.50.150">
    <property type="entry name" value="Vaccinia Virus protein VP39"/>
    <property type="match status" value="1"/>
</dbReference>
<keyword evidence="2" id="KW-0489">Methyltransferase</keyword>
<comment type="caution">
    <text evidence="2">The sequence shown here is derived from an EMBL/GenBank/DDBJ whole genome shotgun (WGS) entry which is preliminary data.</text>
</comment>
<accession>A0ABW1IZA5</accession>
<dbReference type="Proteomes" id="UP001596302">
    <property type="component" value="Unassembled WGS sequence"/>
</dbReference>
<keyword evidence="3" id="KW-1185">Reference proteome</keyword>
<evidence type="ECO:0000259" key="1">
    <source>
        <dbReference type="Pfam" id="PF13649"/>
    </source>
</evidence>
<keyword evidence="2" id="KW-0808">Transferase</keyword>
<dbReference type="GO" id="GO:0032259">
    <property type="term" value="P:methylation"/>
    <property type="evidence" value="ECO:0007669"/>
    <property type="project" value="UniProtKB-KW"/>
</dbReference>
<dbReference type="InterPro" id="IPR041698">
    <property type="entry name" value="Methyltransf_25"/>
</dbReference>